<dbReference type="GO" id="GO:0006950">
    <property type="term" value="P:response to stress"/>
    <property type="evidence" value="ECO:0007669"/>
    <property type="project" value="TreeGrafter"/>
</dbReference>
<keyword evidence="3" id="KW-0238">DNA-binding</keyword>
<name>A0A7Y9FES0_9CELL</name>
<dbReference type="AlphaFoldDB" id="A0A7Y9FES0"/>
<dbReference type="InterPro" id="IPR039422">
    <property type="entry name" value="MarR/SlyA-like"/>
</dbReference>
<accession>A0A7Y9FES0</accession>
<evidence type="ECO:0000313" key="2">
    <source>
        <dbReference type="EMBL" id="GIG31002.1"/>
    </source>
</evidence>
<dbReference type="EMBL" id="BONN01000001">
    <property type="protein sequence ID" value="GIG31002.1"/>
    <property type="molecule type" value="Genomic_DNA"/>
</dbReference>
<dbReference type="GO" id="GO:0003677">
    <property type="term" value="F:DNA binding"/>
    <property type="evidence" value="ECO:0007669"/>
    <property type="project" value="UniProtKB-KW"/>
</dbReference>
<dbReference type="PROSITE" id="PS50995">
    <property type="entry name" value="HTH_MARR_2"/>
    <property type="match status" value="1"/>
</dbReference>
<evidence type="ECO:0000313" key="3">
    <source>
        <dbReference type="EMBL" id="NYD85991.1"/>
    </source>
</evidence>
<feature type="domain" description="HTH marR-type" evidence="1">
    <location>
        <begin position="15"/>
        <end position="149"/>
    </location>
</feature>
<dbReference type="RefSeq" id="WP_140457695.1">
    <property type="nucleotide sequence ID" value="NZ_BAABFI010000002.1"/>
</dbReference>
<dbReference type="InterPro" id="IPR036388">
    <property type="entry name" value="WH-like_DNA-bd_sf"/>
</dbReference>
<sequence>MDVGQALRALAEASADDVGRLLLHASRAVTGAVLVELHARGYDDVRPSHAAVVAQLDEDGTHMAELARRTGTTRQAVAASVRDLVAGGYVTTAADPADARASIVRLTPRGADLCHAAAGVLHQGTATWGQALDDDGLAHLRSQLARLAAAADTPTVRGS</sequence>
<gene>
    <name evidence="3" type="ORF">BKA21_001540</name>
    <name evidence="2" type="ORF">Col01nite_01610</name>
</gene>
<evidence type="ECO:0000313" key="4">
    <source>
        <dbReference type="Proteomes" id="UP000577956"/>
    </source>
</evidence>
<reference evidence="3 4" key="1">
    <citation type="submission" date="2020-07" db="EMBL/GenBank/DDBJ databases">
        <title>Sequencing the genomes of 1000 actinobacteria strains.</title>
        <authorList>
            <person name="Klenk H.-P."/>
        </authorList>
    </citation>
    <scope>NUCLEOTIDE SEQUENCE [LARGE SCALE GENOMIC DNA]</scope>
    <source>
        <strain evidence="3 4">DSM 24482</strain>
    </source>
</reference>
<evidence type="ECO:0000313" key="5">
    <source>
        <dbReference type="Proteomes" id="UP000618382"/>
    </source>
</evidence>
<dbReference type="Proteomes" id="UP000577956">
    <property type="component" value="Unassembled WGS sequence"/>
</dbReference>
<dbReference type="PANTHER" id="PTHR33164">
    <property type="entry name" value="TRANSCRIPTIONAL REGULATOR, MARR FAMILY"/>
    <property type="match status" value="1"/>
</dbReference>
<dbReference type="PANTHER" id="PTHR33164:SF57">
    <property type="entry name" value="MARR-FAMILY TRANSCRIPTIONAL REGULATOR"/>
    <property type="match status" value="1"/>
</dbReference>
<dbReference type="Proteomes" id="UP000618382">
    <property type="component" value="Unassembled WGS sequence"/>
</dbReference>
<evidence type="ECO:0000259" key="1">
    <source>
        <dbReference type="PROSITE" id="PS50995"/>
    </source>
</evidence>
<dbReference type="SUPFAM" id="SSF46785">
    <property type="entry name" value="Winged helix' DNA-binding domain"/>
    <property type="match status" value="1"/>
</dbReference>
<dbReference type="Gene3D" id="1.10.10.10">
    <property type="entry name" value="Winged helix-like DNA-binding domain superfamily/Winged helix DNA-binding domain"/>
    <property type="match status" value="1"/>
</dbReference>
<dbReference type="InterPro" id="IPR000835">
    <property type="entry name" value="HTH_MarR-typ"/>
</dbReference>
<dbReference type="Pfam" id="PF12802">
    <property type="entry name" value="MarR_2"/>
    <property type="match status" value="1"/>
</dbReference>
<organism evidence="3 4">
    <name type="scientific">Cellulomonas oligotrophica</name>
    <dbReference type="NCBI Taxonomy" id="931536"/>
    <lineage>
        <taxon>Bacteria</taxon>
        <taxon>Bacillati</taxon>
        <taxon>Actinomycetota</taxon>
        <taxon>Actinomycetes</taxon>
        <taxon>Micrococcales</taxon>
        <taxon>Cellulomonadaceae</taxon>
        <taxon>Cellulomonas</taxon>
    </lineage>
</organism>
<proteinExistence type="predicted"/>
<keyword evidence="5" id="KW-1185">Reference proteome</keyword>
<reference evidence="2 5" key="2">
    <citation type="submission" date="2021-01" db="EMBL/GenBank/DDBJ databases">
        <title>Whole genome shotgun sequence of Cellulomonas oligotrophica NBRC 109435.</title>
        <authorList>
            <person name="Komaki H."/>
            <person name="Tamura T."/>
        </authorList>
    </citation>
    <scope>NUCLEOTIDE SEQUENCE [LARGE SCALE GENOMIC DNA]</scope>
    <source>
        <strain evidence="2 5">NBRC 109435</strain>
    </source>
</reference>
<dbReference type="GO" id="GO:0003700">
    <property type="term" value="F:DNA-binding transcription factor activity"/>
    <property type="evidence" value="ECO:0007669"/>
    <property type="project" value="InterPro"/>
</dbReference>
<dbReference type="InterPro" id="IPR036390">
    <property type="entry name" value="WH_DNA-bd_sf"/>
</dbReference>
<dbReference type="EMBL" id="JACCBK010000001">
    <property type="protein sequence ID" value="NYD85991.1"/>
    <property type="molecule type" value="Genomic_DNA"/>
</dbReference>
<dbReference type="SMART" id="SM00347">
    <property type="entry name" value="HTH_MARR"/>
    <property type="match status" value="1"/>
</dbReference>
<comment type="caution">
    <text evidence="3">The sequence shown here is derived from an EMBL/GenBank/DDBJ whole genome shotgun (WGS) entry which is preliminary data.</text>
</comment>
<protein>
    <submittedName>
        <fullName evidence="3">DNA-binding MarR family transcriptional regulator</fullName>
    </submittedName>
</protein>